<dbReference type="GO" id="GO:0019903">
    <property type="term" value="F:protein phosphatase binding"/>
    <property type="evidence" value="ECO:0007669"/>
    <property type="project" value="TreeGrafter"/>
</dbReference>
<dbReference type="InterPro" id="IPR010569">
    <property type="entry name" value="Myotubularin-like_Pase_dom"/>
</dbReference>
<dbReference type="OrthoDB" id="271628at2759"/>
<protein>
    <recommendedName>
        <fullName evidence="2">Myotubularin phosphatase domain-containing protein</fullName>
    </recommendedName>
</protein>
<dbReference type="STRING" id="53326.A0A016WGA0"/>
<evidence type="ECO:0000259" key="2">
    <source>
        <dbReference type="PROSITE" id="PS51339"/>
    </source>
</evidence>
<proteinExistence type="inferred from homology"/>
<dbReference type="SUPFAM" id="SSF52799">
    <property type="entry name" value="(Phosphotyrosine protein) phosphatases II"/>
    <property type="match status" value="1"/>
</dbReference>
<feature type="domain" description="Myotubularin phosphatase" evidence="2">
    <location>
        <begin position="133"/>
        <end position="513"/>
    </location>
</feature>
<dbReference type="GO" id="GO:0010507">
    <property type="term" value="P:negative regulation of autophagy"/>
    <property type="evidence" value="ECO:0007669"/>
    <property type="project" value="TreeGrafter"/>
</dbReference>
<dbReference type="EMBL" id="JARK01000304">
    <property type="protein sequence ID" value="EYC38650.1"/>
    <property type="molecule type" value="Genomic_DNA"/>
</dbReference>
<evidence type="ECO:0000256" key="1">
    <source>
        <dbReference type="ARBA" id="ARBA00007471"/>
    </source>
</evidence>
<dbReference type="Proteomes" id="UP000024635">
    <property type="component" value="Unassembled WGS sequence"/>
</dbReference>
<organism evidence="3 4">
    <name type="scientific">Ancylostoma ceylanicum</name>
    <dbReference type="NCBI Taxonomy" id="53326"/>
    <lineage>
        <taxon>Eukaryota</taxon>
        <taxon>Metazoa</taxon>
        <taxon>Ecdysozoa</taxon>
        <taxon>Nematoda</taxon>
        <taxon>Chromadorea</taxon>
        <taxon>Rhabditida</taxon>
        <taxon>Rhabditina</taxon>
        <taxon>Rhabditomorpha</taxon>
        <taxon>Strongyloidea</taxon>
        <taxon>Ancylostomatidae</taxon>
        <taxon>Ancylostomatinae</taxon>
        <taxon>Ancylostoma</taxon>
    </lineage>
</organism>
<dbReference type="CDD" id="cd13211">
    <property type="entry name" value="PH-GRAM_MTMR9"/>
    <property type="match status" value="1"/>
</dbReference>
<dbReference type="InterPro" id="IPR029021">
    <property type="entry name" value="Prot-tyrosine_phosphatase-like"/>
</dbReference>
<dbReference type="Pfam" id="PF06602">
    <property type="entry name" value="Myotub-related"/>
    <property type="match status" value="1"/>
</dbReference>
<comment type="similarity">
    <text evidence="1">Belongs to the protein-tyrosine phosphatase family. Non-receptor class myotubularin subfamily.</text>
</comment>
<dbReference type="GO" id="GO:0046856">
    <property type="term" value="P:phosphatidylinositol dephosphorylation"/>
    <property type="evidence" value="ECO:0007669"/>
    <property type="project" value="TreeGrafter"/>
</dbReference>
<evidence type="ECO:0000313" key="4">
    <source>
        <dbReference type="Proteomes" id="UP000024635"/>
    </source>
</evidence>
<evidence type="ECO:0000313" key="3">
    <source>
        <dbReference type="EMBL" id="EYC38650.1"/>
    </source>
</evidence>
<sequence length="571" mass="64778">MELSEAIEIPRVNNVFMRKGPRPAQVGSLVLIGHHLIFSPNVQTPQDGGGEEFWLLHRAVDRVVCEPISKDQPSKGGLLVLKCKNFMIIVFEIPNWEECNAAARSIETLSNINGCSHDYPFYYRCPFQVLDDGWKAFDSDEEFARLIVRCGDAFRISSVNEGFAVCPSYPEKVIVPKGIGDDYLRISATFRDGSRFPVLSYYHKSTKSSIMRCGQPLIGPTNRRCKEDENILKSLLTVNRGAIIDTRAKQIAQNARSKGGGYESQMHYSHFRYMSFPIPRIREIHVALAKMVELCNDRQVSCDRFVSRLAQASWLQCVSDSLNCAANVAQCVHCEGTPEVPVVVHGGEGTDTTLLATSLAQVILDPDARTIRGFESLIEREWICAGHPFQLRNAHSAYAEGTITGPQESPVFLCFLDAVYQIIAQFPHSFEFGEEFLIFLFEHAYASEFGSFLGNNEMMKAELGVKRSTVSLWSYVNNPEILRSFVNILYEPRESVIWPSVAPQSIHVWERLFFRWQSDWTEEDYLKKSSAQWRTKERELISRALVLRRQLIELSKEAVLQPTVQQDQLAD</sequence>
<dbReference type="PANTHER" id="PTHR10807:SF73">
    <property type="entry name" value="LD06050P"/>
    <property type="match status" value="1"/>
</dbReference>
<dbReference type="InterPro" id="IPR048994">
    <property type="entry name" value="PH-GRAM_MTMR6-9"/>
</dbReference>
<dbReference type="InterPro" id="IPR011993">
    <property type="entry name" value="PH-like_dom_sf"/>
</dbReference>
<dbReference type="InterPro" id="IPR030564">
    <property type="entry name" value="Myotubularin"/>
</dbReference>
<dbReference type="Pfam" id="PF21098">
    <property type="entry name" value="PH-GRAM_MTMR6-like"/>
    <property type="match status" value="1"/>
</dbReference>
<dbReference type="SUPFAM" id="SSF50729">
    <property type="entry name" value="PH domain-like"/>
    <property type="match status" value="1"/>
</dbReference>
<reference evidence="4" key="1">
    <citation type="journal article" date="2015" name="Nat. Genet.">
        <title>The genome and transcriptome of the zoonotic hookworm Ancylostoma ceylanicum identify infection-specific gene families.</title>
        <authorList>
            <person name="Schwarz E.M."/>
            <person name="Hu Y."/>
            <person name="Antoshechkin I."/>
            <person name="Miller M.M."/>
            <person name="Sternberg P.W."/>
            <person name="Aroian R.V."/>
        </authorList>
    </citation>
    <scope>NUCLEOTIDE SEQUENCE</scope>
    <source>
        <strain evidence="4">HY135</strain>
    </source>
</reference>
<dbReference type="PANTHER" id="PTHR10807">
    <property type="entry name" value="MYOTUBULARIN-RELATED"/>
    <property type="match status" value="1"/>
</dbReference>
<comment type="caution">
    <text evidence="3">The sequence shown here is derived from an EMBL/GenBank/DDBJ whole genome shotgun (WGS) entry which is preliminary data.</text>
</comment>
<dbReference type="AlphaFoldDB" id="A0A016WGA0"/>
<dbReference type="GO" id="GO:0005737">
    <property type="term" value="C:cytoplasm"/>
    <property type="evidence" value="ECO:0007669"/>
    <property type="project" value="TreeGrafter"/>
</dbReference>
<accession>A0A016WGA0</accession>
<dbReference type="PROSITE" id="PS51339">
    <property type="entry name" value="PPASE_MYOTUBULARIN"/>
    <property type="match status" value="1"/>
</dbReference>
<dbReference type="Gene3D" id="2.30.29.30">
    <property type="entry name" value="Pleckstrin-homology domain (PH domain)/Phosphotyrosine-binding domain (PTB)"/>
    <property type="match status" value="1"/>
</dbReference>
<keyword evidence="4" id="KW-1185">Reference proteome</keyword>
<gene>
    <name evidence="3" type="primary">Acey_s0704.g1681</name>
    <name evidence="3" type="synonym">Acey-mtm-9</name>
    <name evidence="3" type="ORF">Y032_0704g1681</name>
</gene>
<name>A0A016WGA0_9BILA</name>